<dbReference type="Proteomes" id="UP001204142">
    <property type="component" value="Unassembled WGS sequence"/>
</dbReference>
<dbReference type="RefSeq" id="WP_256765303.1">
    <property type="nucleotide sequence ID" value="NZ_JANIGO010000005.1"/>
</dbReference>
<comment type="caution">
    <text evidence="2">The sequence shown here is derived from an EMBL/GenBank/DDBJ whole genome shotgun (WGS) entry which is preliminary data.</text>
</comment>
<protein>
    <submittedName>
        <fullName evidence="2">Uncharacterized protein</fullName>
    </submittedName>
</protein>
<proteinExistence type="predicted"/>
<accession>A0ABT1WIZ5</accession>
<reference evidence="2 3" key="1">
    <citation type="submission" date="2022-07" db="EMBL/GenBank/DDBJ databases">
        <authorList>
            <person name="Xamxidin M."/>
            <person name="Wu M."/>
        </authorList>
    </citation>
    <scope>NUCLEOTIDE SEQUENCE [LARGE SCALE GENOMIC DNA]</scope>
    <source>
        <strain evidence="2 3">NBRC 111650</strain>
    </source>
</reference>
<evidence type="ECO:0000313" key="2">
    <source>
        <dbReference type="EMBL" id="MCQ8897498.1"/>
    </source>
</evidence>
<gene>
    <name evidence="2" type="ORF">NQT62_13740</name>
</gene>
<organism evidence="2 3">
    <name type="scientific">Limnobacter humi</name>
    <dbReference type="NCBI Taxonomy" id="1778671"/>
    <lineage>
        <taxon>Bacteria</taxon>
        <taxon>Pseudomonadati</taxon>
        <taxon>Pseudomonadota</taxon>
        <taxon>Betaproteobacteria</taxon>
        <taxon>Burkholderiales</taxon>
        <taxon>Burkholderiaceae</taxon>
        <taxon>Limnobacter</taxon>
    </lineage>
</organism>
<sequence>MITPFSAFALFVTSAVAHQHYSQADGNPTPPTAPLAAPRTTDDTASRGKSYTAKDVLVFQSAEQCQQAGPSDAKLCGDFPKLNPIPSKDSEWLELAKKAVVSFSLGFGQTDFGTKSAQSAVNLNAAQFIPEVLRVGFNPTGYANTKRDFDAAKNTKTLSYDLKICALGGRVRASVSDHAPIDQWSAPDRFSIAESACEELSFRTDPSVLSSLLTEITRSDAKQFELQSQGQLGRIIGKTRYAGSVASLKQRIDLSGDQPVIDYLDGAIGYCSSYKASVDWNSQCALNGVVMDGLRVRKQIQTHRSVFPGTSYVALSMADGLGENKQPKQAMYDMVGQDLAIQQGAFVPTEGTMTVVGRQGEKIRLQFSDEKITATRLNALGEATGQAQLSAKQIMMAAGLGR</sequence>
<name>A0ABT1WIZ5_9BURK</name>
<keyword evidence="3" id="KW-1185">Reference proteome</keyword>
<feature type="region of interest" description="Disordered" evidence="1">
    <location>
        <begin position="21"/>
        <end position="48"/>
    </location>
</feature>
<evidence type="ECO:0000313" key="3">
    <source>
        <dbReference type="Proteomes" id="UP001204142"/>
    </source>
</evidence>
<evidence type="ECO:0000256" key="1">
    <source>
        <dbReference type="SAM" id="MobiDB-lite"/>
    </source>
</evidence>
<dbReference type="EMBL" id="JANIGO010000005">
    <property type="protein sequence ID" value="MCQ8897498.1"/>
    <property type="molecule type" value="Genomic_DNA"/>
</dbReference>